<feature type="compositionally biased region" description="Polar residues" evidence="6">
    <location>
        <begin position="112"/>
        <end position="123"/>
    </location>
</feature>
<dbReference type="GeneID" id="106810114"/>
<dbReference type="InterPro" id="IPR026319">
    <property type="entry name" value="ZC2HC1A/B-like"/>
</dbReference>
<keyword evidence="1" id="KW-0479">Metal-binding</keyword>
<reference evidence="9" key="1">
    <citation type="submission" date="2025-08" db="UniProtKB">
        <authorList>
            <consortium name="RefSeq"/>
        </authorList>
    </citation>
    <scope>IDENTIFICATION</scope>
</reference>
<dbReference type="Gene3D" id="3.30.160.60">
    <property type="entry name" value="Classic Zinc Finger"/>
    <property type="match status" value="7"/>
</dbReference>
<feature type="compositionally biased region" description="Basic and acidic residues" evidence="6">
    <location>
        <begin position="231"/>
        <end position="244"/>
    </location>
</feature>
<feature type="compositionally biased region" description="Basic and acidic residues" evidence="6">
    <location>
        <begin position="470"/>
        <end position="488"/>
    </location>
</feature>
<sequence>MSNFPGITICYVCGDQFGPDGITEHEAECLRNWHEENNRLPKSERKLAPQQPFESGFKFAYDLECLNQLAYVTAQGQLQACGKCGRKFNPERLVVHEPNCKAAPITAKQHLPAQTNRKNSRGAQSKVMPTCTDQKPSAEKDNGKQSEFNRKVALLRPQTATVLNPRIIDVNTAVDVYQEIMDQASTDDISQTSPLADCDWTPIPDEQEARSLESMLFGPVVVVTLSGSAASKRDGITKDRKETKNTSLRESMSAAASSASDDAASPRGSESPASPRSSVSLATTASDKSAFAQTSAPRSPRHNSGLRPPGQGTSSNARLAATRGRGRAPPPQSYHVTGSSRERREPRERTAGAGRDRREVGESTAGAGRERRESRESTAGAGRECRESRESTAGAGRERREAKESTAGAGRERREVGESTAGAGRERREARESTAGAGSGRERREVEESAADAVGEKLEMGESVAILSQRRREQWEISVRSGREKFTMARDVSGTNRGKRESTDRASGASKEKRELEKNASRNSKGKWKTGDSVFGASREKPETGNSAPEASREKRKMADNTSRVCREICEIEENASSISREKFEIGESASVASSEKREVGDNDSLASQEKRETGDSASGASREKRETGDSASGASREKRETDDSAFLVSEEKRETGDSASGASREKRETDDSVSLASQEKRETGDSASGASREKRKMVASEDAAATAGKPMKTLETANSLPPWKRPAIRSKTAVIKKAERQKSSPGAISAASGRPEQNHSVVTFALMPATSSENSVDSSRPGPATAQRPADEGVAATTTKPEARRVSDAAARRTAAIVTRAYSQPNMRSAPEPESEPEPTPRGRPLCVCYVCGREFGSRSISIHEPKCLTRWKLENNRLPKGRRRPLPQRPEESATVAERNAAAEASAMAQLVPCVDCGRRFTVDRLPVHERVCVKNKKVDSVPKEPGKITESRPDMKPRPLICYICGREYGTKSLPLHEPKCLDKWKLQNARLPKAQRRKPPTKPEIGSGGIVTREQLEVAAYASAQSQLLPCANCGRTFAPERLPVHQRSCRPRLDGQPPTSSLQVTQKPTVELRKPLTVTCYICGREFGVHSIHIHEPQCMQKWHRENNKLPASQRRPEPKRPEVDPEQAGGSTSQAYREAVNKASWESSQSQLVPCPNCRRTFFPDRLTVHQRSCKPQ</sequence>
<keyword evidence="3 5" id="KW-0863">Zinc-finger</keyword>
<gene>
    <name evidence="9" type="primary">LOC106810114</name>
</gene>
<keyword evidence="2" id="KW-0677">Repeat</keyword>
<dbReference type="RefSeq" id="XP_014668875.1">
    <property type="nucleotide sequence ID" value="XM_014813389.1"/>
</dbReference>
<feature type="compositionally biased region" description="Basic and acidic residues" evidence="6">
    <location>
        <begin position="802"/>
        <end position="811"/>
    </location>
</feature>
<feature type="region of interest" description="Disordered" evidence="6">
    <location>
        <begin position="577"/>
        <end position="811"/>
    </location>
</feature>
<feature type="compositionally biased region" description="Low complexity" evidence="6">
    <location>
        <begin position="251"/>
        <end position="280"/>
    </location>
</feature>
<feature type="compositionally biased region" description="Basic and acidic residues" evidence="6">
    <location>
        <begin position="340"/>
        <end position="361"/>
    </location>
</feature>
<dbReference type="Proteomes" id="UP000695022">
    <property type="component" value="Unplaced"/>
</dbReference>
<feature type="domain" description="C2HC/C3H-type" evidence="7">
    <location>
        <begin position="846"/>
        <end position="875"/>
    </location>
</feature>
<feature type="compositionally biased region" description="Basic and acidic residues" evidence="6">
    <location>
        <begin position="1120"/>
        <end position="1129"/>
    </location>
</feature>
<evidence type="ECO:0000256" key="2">
    <source>
        <dbReference type="ARBA" id="ARBA00022737"/>
    </source>
</evidence>
<evidence type="ECO:0000256" key="4">
    <source>
        <dbReference type="ARBA" id="ARBA00022833"/>
    </source>
</evidence>
<name>A0ABM1E9K4_PRICU</name>
<feature type="domain" description="C2HC/C3H-type" evidence="7">
    <location>
        <begin position="912"/>
        <end position="941"/>
    </location>
</feature>
<dbReference type="PROSITE" id="PS52027">
    <property type="entry name" value="ZF_C2HC_C3H"/>
    <property type="match status" value="6"/>
</dbReference>
<evidence type="ECO:0000256" key="6">
    <source>
        <dbReference type="SAM" id="MobiDB-lite"/>
    </source>
</evidence>
<feature type="domain" description="C2HC/C3H-type" evidence="7">
    <location>
        <begin position="1157"/>
        <end position="1183"/>
    </location>
</feature>
<protein>
    <submittedName>
        <fullName evidence="9">Serine/arginine repetitive matrix protein 2-like</fullName>
    </submittedName>
</protein>
<accession>A0ABM1E9K4</accession>
<feature type="region of interest" description="Disordered" evidence="6">
    <location>
        <begin position="823"/>
        <end position="843"/>
    </location>
</feature>
<feature type="region of interest" description="Disordered" evidence="6">
    <location>
        <begin position="231"/>
        <end position="564"/>
    </location>
</feature>
<feature type="compositionally biased region" description="Basic and acidic residues" evidence="6">
    <location>
        <begin position="498"/>
        <end position="520"/>
    </location>
</feature>
<evidence type="ECO:0000313" key="9">
    <source>
        <dbReference type="RefSeq" id="XP_014668875.1"/>
    </source>
</evidence>
<keyword evidence="4" id="KW-0862">Zinc</keyword>
<feature type="domain" description="C2HC/C3H-type" evidence="7">
    <location>
        <begin position="1081"/>
        <end position="1110"/>
    </location>
</feature>
<feature type="compositionally biased region" description="Basic and acidic residues" evidence="6">
    <location>
        <begin position="136"/>
        <end position="148"/>
    </location>
</feature>
<feature type="domain" description="C2HC/C3H-type" evidence="7">
    <location>
        <begin position="1031"/>
        <end position="1060"/>
    </location>
</feature>
<evidence type="ECO:0000256" key="1">
    <source>
        <dbReference type="ARBA" id="ARBA00022723"/>
    </source>
</evidence>
<feature type="domain" description="C2HC/C3H-type" evidence="7">
    <location>
        <begin position="77"/>
        <end position="106"/>
    </location>
</feature>
<feature type="compositionally biased region" description="Basic and acidic residues" evidence="6">
    <location>
        <begin position="551"/>
        <end position="564"/>
    </location>
</feature>
<feature type="compositionally biased region" description="Polar residues" evidence="6">
    <location>
        <begin position="770"/>
        <end position="779"/>
    </location>
</feature>
<dbReference type="PANTHER" id="PTHR13555">
    <property type="entry name" value="C2H2 ZINC FINGER CGI-62-RELATED"/>
    <property type="match status" value="1"/>
</dbReference>
<feature type="region of interest" description="Disordered" evidence="6">
    <location>
        <begin position="108"/>
        <end position="148"/>
    </location>
</feature>
<dbReference type="PANTHER" id="PTHR13555:SF68">
    <property type="entry name" value="ZINC FINGER PROTEIN 474"/>
    <property type="match status" value="1"/>
</dbReference>
<evidence type="ECO:0000313" key="8">
    <source>
        <dbReference type="Proteomes" id="UP000695022"/>
    </source>
</evidence>
<dbReference type="InterPro" id="IPR049899">
    <property type="entry name" value="Znf_C2HC_C3H"/>
</dbReference>
<feature type="compositionally biased region" description="Polar residues" evidence="6">
    <location>
        <begin position="281"/>
        <end position="297"/>
    </location>
</feature>
<dbReference type="Pfam" id="PF13913">
    <property type="entry name" value="zf-C2HC_2"/>
    <property type="match status" value="8"/>
</dbReference>
<evidence type="ECO:0000256" key="3">
    <source>
        <dbReference type="ARBA" id="ARBA00022771"/>
    </source>
</evidence>
<evidence type="ECO:0000259" key="7">
    <source>
        <dbReference type="PROSITE" id="PS52027"/>
    </source>
</evidence>
<proteinExistence type="predicted"/>
<organism evidence="8 9">
    <name type="scientific">Priapulus caudatus</name>
    <name type="common">Priapulid worm</name>
    <dbReference type="NCBI Taxonomy" id="37621"/>
    <lineage>
        <taxon>Eukaryota</taxon>
        <taxon>Metazoa</taxon>
        <taxon>Ecdysozoa</taxon>
        <taxon>Scalidophora</taxon>
        <taxon>Priapulida</taxon>
        <taxon>Priapulimorpha</taxon>
        <taxon>Priapulimorphida</taxon>
        <taxon>Priapulidae</taxon>
        <taxon>Priapulus</taxon>
    </lineage>
</organism>
<keyword evidence="8" id="KW-1185">Reference proteome</keyword>
<feature type="compositionally biased region" description="Basic and acidic residues" evidence="6">
    <location>
        <begin position="383"/>
        <end position="417"/>
    </location>
</feature>
<evidence type="ECO:0000256" key="5">
    <source>
        <dbReference type="PROSITE-ProRule" id="PRU01371"/>
    </source>
</evidence>
<feature type="region of interest" description="Disordered" evidence="6">
    <location>
        <begin position="1115"/>
        <end position="1162"/>
    </location>
</feature>